<keyword evidence="2" id="KW-0675">Receptor</keyword>
<gene>
    <name evidence="2" type="ORF">GS398_16765</name>
</gene>
<evidence type="ECO:0000313" key="3">
    <source>
        <dbReference type="Proteomes" id="UP000451233"/>
    </source>
</evidence>
<dbReference type="InterPro" id="IPR013784">
    <property type="entry name" value="Carb-bd-like_fold"/>
</dbReference>
<comment type="caution">
    <text evidence="2">The sequence shown here is derived from an EMBL/GenBank/DDBJ whole genome shotgun (WGS) entry which is preliminary data.</text>
</comment>
<evidence type="ECO:0000313" key="2">
    <source>
        <dbReference type="EMBL" id="MXV16955.1"/>
    </source>
</evidence>
<name>A0A7K1Y132_9SPHI</name>
<dbReference type="AlphaFoldDB" id="A0A7K1Y132"/>
<dbReference type="GO" id="GO:0030246">
    <property type="term" value="F:carbohydrate binding"/>
    <property type="evidence" value="ECO:0007669"/>
    <property type="project" value="InterPro"/>
</dbReference>
<protein>
    <submittedName>
        <fullName evidence="2">TonB-dependent receptor</fullName>
    </submittedName>
</protein>
<dbReference type="SUPFAM" id="SSF49452">
    <property type="entry name" value="Starch-binding domain-like"/>
    <property type="match status" value="1"/>
</dbReference>
<proteinExistence type="predicted"/>
<reference evidence="2 3" key="1">
    <citation type="submission" date="2019-11" db="EMBL/GenBank/DDBJ databases">
        <title>Pedobacter sp. HMF7056 Genome sequencing and assembly.</title>
        <authorList>
            <person name="Kang H."/>
            <person name="Kim H."/>
            <person name="Joh K."/>
        </authorList>
    </citation>
    <scope>NUCLEOTIDE SEQUENCE [LARGE SCALE GENOMIC DNA]</scope>
    <source>
        <strain evidence="2 3">HMF7056</strain>
    </source>
</reference>
<accession>A0A7K1Y132</accession>
<dbReference type="InterPro" id="IPR041700">
    <property type="entry name" value="OMP_b-brl_3"/>
</dbReference>
<keyword evidence="3" id="KW-1185">Reference proteome</keyword>
<organism evidence="2 3">
    <name type="scientific">Hufsiella ginkgonis</name>
    <dbReference type="NCBI Taxonomy" id="2695274"/>
    <lineage>
        <taxon>Bacteria</taxon>
        <taxon>Pseudomonadati</taxon>
        <taxon>Bacteroidota</taxon>
        <taxon>Sphingobacteriia</taxon>
        <taxon>Sphingobacteriales</taxon>
        <taxon>Sphingobacteriaceae</taxon>
        <taxon>Hufsiella</taxon>
    </lineage>
</organism>
<dbReference type="SUPFAM" id="SSF56935">
    <property type="entry name" value="Porins"/>
    <property type="match status" value="1"/>
</dbReference>
<dbReference type="Pfam" id="PF13620">
    <property type="entry name" value="CarboxypepD_reg"/>
    <property type="match status" value="1"/>
</dbReference>
<dbReference type="Proteomes" id="UP000451233">
    <property type="component" value="Unassembled WGS sequence"/>
</dbReference>
<evidence type="ECO:0000259" key="1">
    <source>
        <dbReference type="Pfam" id="PF14905"/>
    </source>
</evidence>
<dbReference type="RefSeq" id="WP_160907968.1">
    <property type="nucleotide sequence ID" value="NZ_WVHS01000004.1"/>
</dbReference>
<feature type="domain" description="Outer membrane protein beta-barrel" evidence="1">
    <location>
        <begin position="465"/>
        <end position="914"/>
    </location>
</feature>
<dbReference type="EMBL" id="WVHS01000004">
    <property type="protein sequence ID" value="MXV16955.1"/>
    <property type="molecule type" value="Genomic_DNA"/>
</dbReference>
<sequence>MTITVRNAGAQNAATGTFTAKVADAGSGQPIEFAAVTLKNSADSTKVFGAVTGSTGQVKLLNIPAGAYNLRVSYLGYRTIERQVRVEVTGTDAGTILLDQSGIDLKEIAVKGEKAAVTLKKDTLEFNAGSFKTRPDATTEELLKKLPGVEVDKDGNITVGGQRASRLTVDGKDFFGTDPKTATKNLPADAIDKVQIVDSKTQEAKTTGIDDGQREKVLNLTIKKDKKKGWFGNATASMGNTDRYNGYLSANSFSDTRQLAILAMSNNVNAANFSFDDLSAFSGGNIGDVFAPPAGGSFSINVNNGTTTIGGSGVFDNAARGIVNTHAGGINYSNEFGKKKNLKVSSSYFTYFSDGVQNKFSDIQDLGKNDILRTTENSLVNSDNFAHRANMKVEYHPDTLTDIFFRPNVIYNHTENVSSRNFQSNYDQGGNLNAGTQNFKQYNTQPSYFGEFTALRRLGYQKGSLSVRINGTWTKATSDWNNISALNTFTGGNPVTRDINQDADQYTRTQGFTLNGNYARPLGKKWSSNVTYTYNESNSLADQVTFDYNPVTDKYEVIVPSLTNRFDYTNWNQAARLGFINTPSKVLNYNFGVSLQQPGLTGKTIFNNGGNEGLLNKDYWNLLPRFSLNYNPANNRSLQVNYAETVVMPSAINLQPVQNNTNPLFQREGNPDLQPRKNHRLTLNFNTFKPGTDYYWNGYFAYNVAFDAITNDTRVENGVQYYRPLNVDGNFNINTGSYFGMPTGLKGLRLNLGINVYADHSKNFISSVANATDRLNLGPNASINYDIADKLNVSYGTYYGYNKVNNQLKEAQDDSYLNIGNNLNISYEFIKDFRIETEINHNGVTGRPAGYNINYFLWNASLVKYFMNRRINVAFRGFDILDQNTNVNRSVFNTRIEDTRYNNLTRYFYLSLTYRLAKAGAGNERRNPRNTVN</sequence>
<dbReference type="Gene3D" id="2.60.40.1120">
    <property type="entry name" value="Carboxypeptidase-like, regulatory domain"/>
    <property type="match status" value="1"/>
</dbReference>
<dbReference type="Pfam" id="PF14905">
    <property type="entry name" value="OMP_b-brl_3"/>
    <property type="match status" value="1"/>
</dbReference>